<protein>
    <recommendedName>
        <fullName evidence="5">aralkylamine N-acetyltransferase</fullName>
        <ecNumber evidence="5">2.3.1.87</ecNumber>
    </recommendedName>
</protein>
<dbReference type="PANTHER" id="PTHR20905">
    <property type="entry name" value="N-ACETYLTRANSFERASE-RELATED"/>
    <property type="match status" value="1"/>
</dbReference>
<evidence type="ECO:0000256" key="6">
    <source>
        <dbReference type="ARBA" id="ARBA00050189"/>
    </source>
</evidence>
<name>A0A9N9SMW7_PHACE</name>
<dbReference type="OrthoDB" id="2115692at2759"/>
<comment type="catalytic activity">
    <reaction evidence="11">
        <text>serotonin + hexadecanoyl-CoA = N-hexadecanoyl-serotonin + CoA + H(+)</text>
        <dbReference type="Rhea" id="RHEA:51384"/>
        <dbReference type="ChEBI" id="CHEBI:15378"/>
        <dbReference type="ChEBI" id="CHEBI:57287"/>
        <dbReference type="ChEBI" id="CHEBI:57379"/>
        <dbReference type="ChEBI" id="CHEBI:134059"/>
        <dbReference type="ChEBI" id="CHEBI:350546"/>
    </reaction>
    <physiologicalReaction direction="left-to-right" evidence="11">
        <dbReference type="Rhea" id="RHEA:51385"/>
    </physiologicalReaction>
</comment>
<evidence type="ECO:0000256" key="12">
    <source>
        <dbReference type="ARBA" id="ARBA00052335"/>
    </source>
</evidence>
<dbReference type="PANTHER" id="PTHR20905:SF32">
    <property type="entry name" value="ARYLALKYLAMINE N-ACETYLTRANSFERASE-LIKE 7, ISOFORM A"/>
    <property type="match status" value="1"/>
</dbReference>
<keyword evidence="15" id="KW-1185">Reference proteome</keyword>
<evidence type="ECO:0000256" key="5">
    <source>
        <dbReference type="ARBA" id="ARBA00039114"/>
    </source>
</evidence>
<comment type="catalytic activity">
    <reaction evidence="13">
        <text>serotonin + acetyl-CoA = N-acetylserotonin + CoA + H(+)</text>
        <dbReference type="Rhea" id="RHEA:25217"/>
        <dbReference type="ChEBI" id="CHEBI:15378"/>
        <dbReference type="ChEBI" id="CHEBI:17697"/>
        <dbReference type="ChEBI" id="CHEBI:57287"/>
        <dbReference type="ChEBI" id="CHEBI:57288"/>
        <dbReference type="ChEBI" id="CHEBI:350546"/>
        <dbReference type="EC" id="2.3.1.87"/>
    </reaction>
    <physiologicalReaction direction="left-to-right" evidence="13">
        <dbReference type="Rhea" id="RHEA:25218"/>
    </physiologicalReaction>
</comment>
<comment type="catalytic activity">
    <reaction evidence="9">
        <text>dopamine + acetyl-CoA = N-acetyldopamine + CoA + H(+)</text>
        <dbReference type="Rhea" id="RHEA:51388"/>
        <dbReference type="ChEBI" id="CHEBI:15378"/>
        <dbReference type="ChEBI" id="CHEBI:57287"/>
        <dbReference type="ChEBI" id="CHEBI:57288"/>
        <dbReference type="ChEBI" id="CHEBI:59905"/>
        <dbReference type="ChEBI" id="CHEBI:125678"/>
    </reaction>
    <physiologicalReaction direction="left-to-right" evidence="9">
        <dbReference type="Rhea" id="RHEA:51389"/>
    </physiologicalReaction>
</comment>
<dbReference type="EMBL" id="OU896712">
    <property type="protein sequence ID" value="CAG9823042.1"/>
    <property type="molecule type" value="Genomic_DNA"/>
</dbReference>
<dbReference type="FunFam" id="3.40.630.30:FF:000046">
    <property type="entry name" value="Dopamine N-acetyltransferase"/>
    <property type="match status" value="1"/>
</dbReference>
<reference evidence="14" key="2">
    <citation type="submission" date="2022-10" db="EMBL/GenBank/DDBJ databases">
        <authorList>
            <consortium name="ENA_rothamsted_submissions"/>
            <consortium name="culmorum"/>
            <person name="King R."/>
        </authorList>
    </citation>
    <scope>NUCLEOTIDE SEQUENCE</scope>
</reference>
<dbReference type="EC" id="2.3.1.87" evidence="5"/>
<keyword evidence="2" id="KW-0012">Acyltransferase</keyword>
<evidence type="ECO:0000256" key="7">
    <source>
        <dbReference type="ARBA" id="ARBA00050849"/>
    </source>
</evidence>
<gene>
    <name evidence="14" type="ORF">PHAECO_LOCUS10546</name>
</gene>
<evidence type="ECO:0000313" key="14">
    <source>
        <dbReference type="EMBL" id="CAG9823042.1"/>
    </source>
</evidence>
<evidence type="ECO:0000256" key="13">
    <source>
        <dbReference type="ARBA" id="ARBA00052491"/>
    </source>
</evidence>
<organism evidence="14 15">
    <name type="scientific">Phaedon cochleariae</name>
    <name type="common">Mustard beetle</name>
    <dbReference type="NCBI Taxonomy" id="80249"/>
    <lineage>
        <taxon>Eukaryota</taxon>
        <taxon>Metazoa</taxon>
        <taxon>Ecdysozoa</taxon>
        <taxon>Arthropoda</taxon>
        <taxon>Hexapoda</taxon>
        <taxon>Insecta</taxon>
        <taxon>Pterygota</taxon>
        <taxon>Neoptera</taxon>
        <taxon>Endopterygota</taxon>
        <taxon>Coleoptera</taxon>
        <taxon>Polyphaga</taxon>
        <taxon>Cucujiformia</taxon>
        <taxon>Chrysomeloidea</taxon>
        <taxon>Chrysomelidae</taxon>
        <taxon>Chrysomelinae</taxon>
        <taxon>Chrysomelini</taxon>
        <taxon>Phaedon</taxon>
    </lineage>
</organism>
<comment type="catalytic activity">
    <reaction evidence="7">
        <text>serotonin + octadecanoyl-CoA = N-octadecanoyl-serotonin + CoA + H(+)</text>
        <dbReference type="Rhea" id="RHEA:51400"/>
        <dbReference type="ChEBI" id="CHEBI:15378"/>
        <dbReference type="ChEBI" id="CHEBI:57287"/>
        <dbReference type="ChEBI" id="CHEBI:57394"/>
        <dbReference type="ChEBI" id="CHEBI:134065"/>
        <dbReference type="ChEBI" id="CHEBI:350546"/>
    </reaction>
    <physiologicalReaction direction="left-to-right" evidence="7">
        <dbReference type="Rhea" id="RHEA:51401"/>
    </physiologicalReaction>
</comment>
<evidence type="ECO:0000256" key="1">
    <source>
        <dbReference type="ARBA" id="ARBA00022679"/>
    </source>
</evidence>
<evidence type="ECO:0000256" key="4">
    <source>
        <dbReference type="ARBA" id="ARBA00038182"/>
    </source>
</evidence>
<comment type="catalytic activity">
    <reaction evidence="12">
        <text>dopamine + hexadecanoyl-CoA = N-hexadecanoyl-dopamine + CoA + H(+)</text>
        <dbReference type="Rhea" id="RHEA:51376"/>
        <dbReference type="ChEBI" id="CHEBI:15378"/>
        <dbReference type="ChEBI" id="CHEBI:57287"/>
        <dbReference type="ChEBI" id="CHEBI:57379"/>
        <dbReference type="ChEBI" id="CHEBI:59905"/>
        <dbReference type="ChEBI" id="CHEBI:134058"/>
    </reaction>
    <physiologicalReaction direction="left-to-right" evidence="12">
        <dbReference type="Rhea" id="RHEA:51377"/>
    </physiologicalReaction>
</comment>
<dbReference type="SUPFAM" id="SSF55729">
    <property type="entry name" value="Acyl-CoA N-acyltransferases (Nat)"/>
    <property type="match status" value="1"/>
</dbReference>
<evidence type="ECO:0000256" key="2">
    <source>
        <dbReference type="ARBA" id="ARBA00023315"/>
    </source>
</evidence>
<evidence type="ECO:0000256" key="3">
    <source>
        <dbReference type="ARBA" id="ARBA00037926"/>
    </source>
</evidence>
<dbReference type="AlphaFoldDB" id="A0A9N9SMW7"/>
<evidence type="ECO:0000256" key="10">
    <source>
        <dbReference type="ARBA" id="ARBA00051823"/>
    </source>
</evidence>
<dbReference type="GO" id="GO:0004059">
    <property type="term" value="F:aralkylamine N-acetyltransferase activity"/>
    <property type="evidence" value="ECO:0007669"/>
    <property type="project" value="UniProtKB-EC"/>
</dbReference>
<keyword evidence="1" id="KW-0808">Transferase</keyword>
<comment type="catalytic activity">
    <reaction evidence="6">
        <text>dopamine + (9Z)-octadecenoyl-CoA = N-(9Z-octadecanoyl)-dopamine + CoA + H(+)</text>
        <dbReference type="Rhea" id="RHEA:51380"/>
        <dbReference type="ChEBI" id="CHEBI:15378"/>
        <dbReference type="ChEBI" id="CHEBI:31883"/>
        <dbReference type="ChEBI" id="CHEBI:57287"/>
        <dbReference type="ChEBI" id="CHEBI:57387"/>
        <dbReference type="ChEBI" id="CHEBI:59905"/>
    </reaction>
    <physiologicalReaction direction="left-to-right" evidence="6">
        <dbReference type="Rhea" id="RHEA:51381"/>
    </physiologicalReaction>
</comment>
<evidence type="ECO:0000313" key="15">
    <source>
        <dbReference type="Proteomes" id="UP001153737"/>
    </source>
</evidence>
<evidence type="ECO:0000256" key="11">
    <source>
        <dbReference type="ARBA" id="ARBA00052178"/>
    </source>
</evidence>
<comment type="pathway">
    <text evidence="3">Aromatic compound metabolism; melatonin biosynthesis; melatonin from serotonin: step 1/2.</text>
</comment>
<evidence type="ECO:0000256" key="9">
    <source>
        <dbReference type="ARBA" id="ARBA00051711"/>
    </source>
</evidence>
<comment type="catalytic activity">
    <reaction evidence="8">
        <text>serotonin + (5Z,8Z,11Z,14Z)-eicosatetraenoyl-CoA = N-[(5Z,8Z,11Z,14Z)-eicosatetraenoyl]-serotonin + CoA + H(+)</text>
        <dbReference type="Rhea" id="RHEA:51396"/>
        <dbReference type="ChEBI" id="CHEBI:15378"/>
        <dbReference type="ChEBI" id="CHEBI:57287"/>
        <dbReference type="ChEBI" id="CHEBI:57368"/>
        <dbReference type="ChEBI" id="CHEBI:132255"/>
        <dbReference type="ChEBI" id="CHEBI:350546"/>
    </reaction>
    <physiologicalReaction direction="left-to-right" evidence="8">
        <dbReference type="Rhea" id="RHEA:51397"/>
    </physiologicalReaction>
</comment>
<dbReference type="InterPro" id="IPR016181">
    <property type="entry name" value="Acyl_CoA_acyltransferase"/>
</dbReference>
<evidence type="ECO:0000256" key="8">
    <source>
        <dbReference type="ARBA" id="ARBA00051284"/>
    </source>
</evidence>
<reference evidence="14" key="1">
    <citation type="submission" date="2022-01" db="EMBL/GenBank/DDBJ databases">
        <authorList>
            <person name="King R."/>
        </authorList>
    </citation>
    <scope>NUCLEOTIDE SEQUENCE</scope>
</reference>
<sequence>MEFGPIPATKFDAVIDHLRRSFPDEPLNASVGLSVRGQPCEMLEKYDLLTMQEGMSVMALDPDTGEIAGVALNGTSRIGDAERTLEEMKSVDSIPYQRIFGLLNTTNKELDLFSKYGVDKIFDLRILSVDNKYRGRGLAKELFARSELIAEENDFKLLKVDATSLFTQRICESFGLTVEKTVRYHDFHDENGRKIYDTESPHDFYKVMVKRLPSTVNRIN</sequence>
<dbReference type="Proteomes" id="UP001153737">
    <property type="component" value="Chromosome 6"/>
</dbReference>
<comment type="catalytic activity">
    <reaction evidence="10">
        <text>serotonin + (9Z)-octadecenoyl-CoA = N-(9Z-octadecenoyl)-serotonin + CoA + H(+)</text>
        <dbReference type="Rhea" id="RHEA:51392"/>
        <dbReference type="ChEBI" id="CHEBI:15378"/>
        <dbReference type="ChEBI" id="CHEBI:57287"/>
        <dbReference type="ChEBI" id="CHEBI:57387"/>
        <dbReference type="ChEBI" id="CHEBI:134064"/>
        <dbReference type="ChEBI" id="CHEBI:350546"/>
    </reaction>
    <physiologicalReaction direction="left-to-right" evidence="10">
        <dbReference type="Rhea" id="RHEA:51393"/>
    </physiologicalReaction>
</comment>
<accession>A0A9N9SMW7</accession>
<dbReference type="Gene3D" id="3.40.630.30">
    <property type="match status" value="1"/>
</dbReference>
<proteinExistence type="inferred from homology"/>
<comment type="similarity">
    <text evidence="4">Belongs to the acetyltransferase family. AANAT subfamily.</text>
</comment>